<keyword evidence="2" id="KW-1185">Reference proteome</keyword>
<dbReference type="AlphaFoldDB" id="A0A074XXJ2"/>
<dbReference type="Proteomes" id="UP000030641">
    <property type="component" value="Unassembled WGS sequence"/>
</dbReference>
<dbReference type="GeneID" id="25369167"/>
<dbReference type="EMBL" id="KL584794">
    <property type="protein sequence ID" value="KEQ90303.1"/>
    <property type="molecule type" value="Genomic_DNA"/>
</dbReference>
<gene>
    <name evidence="1" type="ORF">AUEXF2481DRAFT_574578</name>
</gene>
<evidence type="ECO:0000313" key="1">
    <source>
        <dbReference type="EMBL" id="KEQ90303.1"/>
    </source>
</evidence>
<evidence type="ECO:0000313" key="2">
    <source>
        <dbReference type="Proteomes" id="UP000030641"/>
    </source>
</evidence>
<accession>A0A074XXJ2</accession>
<proteinExistence type="predicted"/>
<sequence length="174" mass="18876">MGRALLRYLVGREQHSKSVFATRGDVVIVPRILSRHSYTHNSSSGEYNRSNHDSSLYAHTVRLVTCNSGLISVLCPSSKRMLALPTRTPILLASSATILCANLGCLDSAGFQRLVSEMLSLPGGLQYLGLSLEWQCAAGKPCHYRHPSIEYVQGTTTSLGLKIAPSSSIQSTKK</sequence>
<dbReference type="HOGENOM" id="CLU_1539731_0_0_1"/>
<dbReference type="InParanoid" id="A0A074XXJ2"/>
<name>A0A074XXJ2_AURSE</name>
<protein>
    <submittedName>
        <fullName evidence="1">Uncharacterized protein</fullName>
    </submittedName>
</protein>
<dbReference type="RefSeq" id="XP_013338808.1">
    <property type="nucleotide sequence ID" value="XM_013483354.1"/>
</dbReference>
<organism evidence="1 2">
    <name type="scientific">Aureobasidium subglaciale (strain EXF-2481)</name>
    <name type="common">Aureobasidium pullulans var. subglaciale</name>
    <dbReference type="NCBI Taxonomy" id="1043005"/>
    <lineage>
        <taxon>Eukaryota</taxon>
        <taxon>Fungi</taxon>
        <taxon>Dikarya</taxon>
        <taxon>Ascomycota</taxon>
        <taxon>Pezizomycotina</taxon>
        <taxon>Dothideomycetes</taxon>
        <taxon>Dothideomycetidae</taxon>
        <taxon>Dothideales</taxon>
        <taxon>Saccotheciaceae</taxon>
        <taxon>Aureobasidium</taxon>
    </lineage>
</organism>
<reference evidence="1 2" key="1">
    <citation type="journal article" date="2014" name="BMC Genomics">
        <title>Genome sequencing of four Aureobasidium pullulans varieties: biotechnological potential, stress tolerance, and description of new species.</title>
        <authorList>
            <person name="Gostin Ar C."/>
            <person name="Ohm R.A."/>
            <person name="Kogej T."/>
            <person name="Sonjak S."/>
            <person name="Turk M."/>
            <person name="Zajc J."/>
            <person name="Zalar P."/>
            <person name="Grube M."/>
            <person name="Sun H."/>
            <person name="Han J."/>
            <person name="Sharma A."/>
            <person name="Chiniquy J."/>
            <person name="Ngan C.Y."/>
            <person name="Lipzen A."/>
            <person name="Barry K."/>
            <person name="Grigoriev I.V."/>
            <person name="Gunde-Cimerman N."/>
        </authorList>
    </citation>
    <scope>NUCLEOTIDE SEQUENCE [LARGE SCALE GENOMIC DNA]</scope>
    <source>
        <strain evidence="1 2">EXF-2481</strain>
    </source>
</reference>